<gene>
    <name evidence="1" type="ORF">DUI87_16837</name>
</gene>
<evidence type="ECO:0000313" key="2">
    <source>
        <dbReference type="Proteomes" id="UP000269221"/>
    </source>
</evidence>
<sequence>MPDAAQGAGALLCLKDTFLAHGQLVPCQDPQGLQRKAAFQPAGPGWRLPLCQSPFLDSLSRDAADPSLGAAEDEGHEAAGLRDDPATLSLFTLRETRLEVILATDDVICLGFANDSSVHSMDWRIEAVSMVDFAEIPLAVQVKYGFLSLKKHMVSVGGRQKGSSAEEDSGACRGVPSERCVLAAPEAQLDSGWHGENDCPLLMSQLCPSSKGNVLTLRHMVQNPLNAS</sequence>
<dbReference type="AlphaFoldDB" id="A0A3M0K2F1"/>
<protein>
    <submittedName>
        <fullName evidence="1">Uncharacterized protein</fullName>
    </submittedName>
</protein>
<proteinExistence type="predicted"/>
<reference evidence="1 2" key="1">
    <citation type="submission" date="2018-07" db="EMBL/GenBank/DDBJ databases">
        <title>A high quality draft genome assembly of the barn swallow (H. rustica rustica).</title>
        <authorList>
            <person name="Formenti G."/>
            <person name="Chiara M."/>
            <person name="Poveda L."/>
            <person name="Francoijs K.-J."/>
            <person name="Bonisoli-Alquati A."/>
            <person name="Canova L."/>
            <person name="Gianfranceschi L."/>
            <person name="Horner D.S."/>
            <person name="Saino N."/>
        </authorList>
    </citation>
    <scope>NUCLEOTIDE SEQUENCE [LARGE SCALE GENOMIC DNA]</scope>
    <source>
        <strain evidence="1">Chelidonia</strain>
        <tissue evidence="1">Blood</tissue>
    </source>
</reference>
<dbReference type="EMBL" id="QRBI01000120">
    <property type="protein sequence ID" value="RMC07372.1"/>
    <property type="molecule type" value="Genomic_DNA"/>
</dbReference>
<evidence type="ECO:0000313" key="1">
    <source>
        <dbReference type="EMBL" id="RMC07372.1"/>
    </source>
</evidence>
<name>A0A3M0K2F1_HIRRU</name>
<organism evidence="1 2">
    <name type="scientific">Hirundo rustica rustica</name>
    <dbReference type="NCBI Taxonomy" id="333673"/>
    <lineage>
        <taxon>Eukaryota</taxon>
        <taxon>Metazoa</taxon>
        <taxon>Chordata</taxon>
        <taxon>Craniata</taxon>
        <taxon>Vertebrata</taxon>
        <taxon>Euteleostomi</taxon>
        <taxon>Archelosauria</taxon>
        <taxon>Archosauria</taxon>
        <taxon>Dinosauria</taxon>
        <taxon>Saurischia</taxon>
        <taxon>Theropoda</taxon>
        <taxon>Coelurosauria</taxon>
        <taxon>Aves</taxon>
        <taxon>Neognathae</taxon>
        <taxon>Neoaves</taxon>
        <taxon>Telluraves</taxon>
        <taxon>Australaves</taxon>
        <taxon>Passeriformes</taxon>
        <taxon>Sylvioidea</taxon>
        <taxon>Hirundinidae</taxon>
        <taxon>Hirundo</taxon>
    </lineage>
</organism>
<comment type="caution">
    <text evidence="1">The sequence shown here is derived from an EMBL/GenBank/DDBJ whole genome shotgun (WGS) entry which is preliminary data.</text>
</comment>
<keyword evidence="2" id="KW-1185">Reference proteome</keyword>
<dbReference type="Proteomes" id="UP000269221">
    <property type="component" value="Unassembled WGS sequence"/>
</dbReference>
<accession>A0A3M0K2F1</accession>